<organism evidence="2 3">
    <name type="scientific">Galerina marginata (strain CBS 339.88)</name>
    <dbReference type="NCBI Taxonomy" id="685588"/>
    <lineage>
        <taxon>Eukaryota</taxon>
        <taxon>Fungi</taxon>
        <taxon>Dikarya</taxon>
        <taxon>Basidiomycota</taxon>
        <taxon>Agaricomycotina</taxon>
        <taxon>Agaricomycetes</taxon>
        <taxon>Agaricomycetidae</taxon>
        <taxon>Agaricales</taxon>
        <taxon>Agaricineae</taxon>
        <taxon>Strophariaceae</taxon>
        <taxon>Galerina</taxon>
    </lineage>
</organism>
<feature type="transmembrane region" description="Helical" evidence="1">
    <location>
        <begin position="128"/>
        <end position="145"/>
    </location>
</feature>
<evidence type="ECO:0000256" key="1">
    <source>
        <dbReference type="SAM" id="Phobius"/>
    </source>
</evidence>
<dbReference type="EMBL" id="KL142386">
    <property type="protein sequence ID" value="KDR73226.1"/>
    <property type="molecule type" value="Genomic_DNA"/>
</dbReference>
<evidence type="ECO:0000313" key="3">
    <source>
        <dbReference type="Proteomes" id="UP000027222"/>
    </source>
</evidence>
<accession>A0A067SQQ0</accession>
<dbReference type="Proteomes" id="UP000027222">
    <property type="component" value="Unassembled WGS sequence"/>
</dbReference>
<keyword evidence="3" id="KW-1185">Reference proteome</keyword>
<evidence type="ECO:0008006" key="4">
    <source>
        <dbReference type="Google" id="ProtNLM"/>
    </source>
</evidence>
<keyword evidence="1" id="KW-0472">Membrane</keyword>
<proteinExistence type="predicted"/>
<sequence length="227" mass="25323">MAETAVAEDSVPLLIKEEIDNLEKSEAVPERIMNSKSIFDFLYQRSTYIWIAFIAQFSQLVLQTIGFAVTSAKPLKNEENANNFTLFFASGLYSLFTFFVLTALVLPESKLRLKQPLNAGKRVNLTRTCAFMNLVNLFMILTPAVSKHGEQVYTDDILPIIIPLIFGFMVVATLASVTATWITYKAAKRSRGSEMVPDPSYRVPAWHLATTEESQSLSGQSAIQLPC</sequence>
<gene>
    <name evidence="2" type="ORF">GALMADRAFT_251810</name>
</gene>
<feature type="transmembrane region" description="Helical" evidence="1">
    <location>
        <begin position="157"/>
        <end position="184"/>
    </location>
</feature>
<dbReference type="AlphaFoldDB" id="A0A067SQQ0"/>
<feature type="transmembrane region" description="Helical" evidence="1">
    <location>
        <begin position="48"/>
        <end position="72"/>
    </location>
</feature>
<feature type="transmembrane region" description="Helical" evidence="1">
    <location>
        <begin position="84"/>
        <end position="107"/>
    </location>
</feature>
<name>A0A067SQQ0_GALM3</name>
<dbReference type="HOGENOM" id="CLU_1219759_0_0_1"/>
<dbReference type="OrthoDB" id="3056635at2759"/>
<evidence type="ECO:0000313" key="2">
    <source>
        <dbReference type="EMBL" id="KDR73226.1"/>
    </source>
</evidence>
<keyword evidence="1" id="KW-0812">Transmembrane</keyword>
<reference evidence="3" key="1">
    <citation type="journal article" date="2014" name="Proc. Natl. Acad. Sci. U.S.A.">
        <title>Extensive sampling of basidiomycete genomes demonstrates inadequacy of the white-rot/brown-rot paradigm for wood decay fungi.</title>
        <authorList>
            <person name="Riley R."/>
            <person name="Salamov A.A."/>
            <person name="Brown D.W."/>
            <person name="Nagy L.G."/>
            <person name="Floudas D."/>
            <person name="Held B.W."/>
            <person name="Levasseur A."/>
            <person name="Lombard V."/>
            <person name="Morin E."/>
            <person name="Otillar R."/>
            <person name="Lindquist E.A."/>
            <person name="Sun H."/>
            <person name="LaButti K.M."/>
            <person name="Schmutz J."/>
            <person name="Jabbour D."/>
            <person name="Luo H."/>
            <person name="Baker S.E."/>
            <person name="Pisabarro A.G."/>
            <person name="Walton J.D."/>
            <person name="Blanchette R.A."/>
            <person name="Henrissat B."/>
            <person name="Martin F."/>
            <person name="Cullen D."/>
            <person name="Hibbett D.S."/>
            <person name="Grigoriev I.V."/>
        </authorList>
    </citation>
    <scope>NUCLEOTIDE SEQUENCE [LARGE SCALE GENOMIC DNA]</scope>
    <source>
        <strain evidence="3">CBS 339.88</strain>
    </source>
</reference>
<protein>
    <recommendedName>
        <fullName evidence="4">MARVEL domain-containing protein</fullName>
    </recommendedName>
</protein>
<keyword evidence="1" id="KW-1133">Transmembrane helix</keyword>